<dbReference type="Proteomes" id="UP000249390">
    <property type="component" value="Unassembled WGS sequence"/>
</dbReference>
<accession>A0A328D5G7</accession>
<name>A0A328D5G7_9ASTE</name>
<dbReference type="AlphaFoldDB" id="A0A328D5G7"/>
<evidence type="ECO:0000313" key="2">
    <source>
        <dbReference type="EMBL" id="RAL41102.1"/>
    </source>
</evidence>
<evidence type="ECO:0000313" key="3">
    <source>
        <dbReference type="Proteomes" id="UP000249390"/>
    </source>
</evidence>
<keyword evidence="1" id="KW-1133">Transmembrane helix</keyword>
<evidence type="ECO:0000256" key="1">
    <source>
        <dbReference type="SAM" id="Phobius"/>
    </source>
</evidence>
<keyword evidence="1" id="KW-0812">Transmembrane</keyword>
<reference evidence="2 3" key="1">
    <citation type="submission" date="2018-06" db="EMBL/GenBank/DDBJ databases">
        <title>The Genome of Cuscuta australis (Dodder) Provides Insight into the Evolution of Plant Parasitism.</title>
        <authorList>
            <person name="Liu H."/>
        </authorList>
    </citation>
    <scope>NUCLEOTIDE SEQUENCE [LARGE SCALE GENOMIC DNA]</scope>
    <source>
        <strain evidence="3">cv. Yunnan</strain>
        <tissue evidence="2">Vines</tissue>
    </source>
</reference>
<dbReference type="EMBL" id="NQVE01000192">
    <property type="protein sequence ID" value="RAL41102.1"/>
    <property type="molecule type" value="Genomic_DNA"/>
</dbReference>
<sequence length="80" mass="8868">MASCPHLCVKVVYSFDLMNQASFPILLVFFKLSTSSGGQLARKLAAFILFHARLALFCLSVPIIAELKLHFVLGHLSVEF</sequence>
<keyword evidence="1" id="KW-0472">Membrane</keyword>
<protein>
    <submittedName>
        <fullName evidence="2">Uncharacterized protein</fullName>
    </submittedName>
</protein>
<proteinExistence type="predicted"/>
<gene>
    <name evidence="2" type="ORF">DM860_008800</name>
</gene>
<organism evidence="2 3">
    <name type="scientific">Cuscuta australis</name>
    <dbReference type="NCBI Taxonomy" id="267555"/>
    <lineage>
        <taxon>Eukaryota</taxon>
        <taxon>Viridiplantae</taxon>
        <taxon>Streptophyta</taxon>
        <taxon>Embryophyta</taxon>
        <taxon>Tracheophyta</taxon>
        <taxon>Spermatophyta</taxon>
        <taxon>Magnoliopsida</taxon>
        <taxon>eudicotyledons</taxon>
        <taxon>Gunneridae</taxon>
        <taxon>Pentapetalae</taxon>
        <taxon>asterids</taxon>
        <taxon>lamiids</taxon>
        <taxon>Solanales</taxon>
        <taxon>Convolvulaceae</taxon>
        <taxon>Cuscuteae</taxon>
        <taxon>Cuscuta</taxon>
        <taxon>Cuscuta subgen. Grammica</taxon>
        <taxon>Cuscuta sect. Cleistogrammica</taxon>
    </lineage>
</organism>
<keyword evidence="3" id="KW-1185">Reference proteome</keyword>
<feature type="transmembrane region" description="Helical" evidence="1">
    <location>
        <begin position="44"/>
        <end position="65"/>
    </location>
</feature>
<comment type="caution">
    <text evidence="2">The sequence shown here is derived from an EMBL/GenBank/DDBJ whole genome shotgun (WGS) entry which is preliminary data.</text>
</comment>